<evidence type="ECO:0000256" key="7">
    <source>
        <dbReference type="ARBA" id="ARBA00022840"/>
    </source>
</evidence>
<dbReference type="EMBL" id="KN833823">
    <property type="protein sequence ID" value="KIK17648.1"/>
    <property type="molecule type" value="Genomic_DNA"/>
</dbReference>
<evidence type="ECO:0000256" key="4">
    <source>
        <dbReference type="ARBA" id="ARBA00022695"/>
    </source>
</evidence>
<protein>
    <recommendedName>
        <fullName evidence="9">Selenoprotein O</fullName>
    </recommendedName>
</protein>
<keyword evidence="4" id="KW-0548">Nucleotidyltransferase</keyword>
<reference evidence="12" key="2">
    <citation type="submission" date="2015-01" db="EMBL/GenBank/DDBJ databases">
        <title>Evolutionary Origins and Diversification of the Mycorrhizal Mutualists.</title>
        <authorList>
            <consortium name="DOE Joint Genome Institute"/>
            <consortium name="Mycorrhizal Genomics Consortium"/>
            <person name="Kohler A."/>
            <person name="Kuo A."/>
            <person name="Nagy L.G."/>
            <person name="Floudas D."/>
            <person name="Copeland A."/>
            <person name="Barry K.W."/>
            <person name="Cichocki N."/>
            <person name="Veneault-Fourrey C."/>
            <person name="LaButti K."/>
            <person name="Lindquist E.A."/>
            <person name="Lipzen A."/>
            <person name="Lundell T."/>
            <person name="Morin E."/>
            <person name="Murat C."/>
            <person name="Riley R."/>
            <person name="Ohm R."/>
            <person name="Sun H."/>
            <person name="Tunlid A."/>
            <person name="Henrissat B."/>
            <person name="Grigoriev I.V."/>
            <person name="Hibbett D.S."/>
            <person name="Martin F."/>
        </authorList>
    </citation>
    <scope>NUCLEOTIDE SEQUENCE [LARGE SCALE GENOMIC DNA]</scope>
    <source>
        <strain evidence="12">441</strain>
    </source>
</reference>
<keyword evidence="6" id="KW-0547">Nucleotide-binding</keyword>
<proteinExistence type="inferred from homology"/>
<keyword evidence="3" id="KW-0808">Transferase</keyword>
<gene>
    <name evidence="11" type="ORF">PISMIDRAFT_685106</name>
</gene>
<evidence type="ECO:0000256" key="3">
    <source>
        <dbReference type="ARBA" id="ARBA00022679"/>
    </source>
</evidence>
<evidence type="ECO:0000313" key="11">
    <source>
        <dbReference type="EMBL" id="KIK17648.1"/>
    </source>
</evidence>
<reference evidence="11 12" key="1">
    <citation type="submission" date="2014-04" db="EMBL/GenBank/DDBJ databases">
        <authorList>
            <consortium name="DOE Joint Genome Institute"/>
            <person name="Kuo A."/>
            <person name="Kohler A."/>
            <person name="Costa M.D."/>
            <person name="Nagy L.G."/>
            <person name="Floudas D."/>
            <person name="Copeland A."/>
            <person name="Barry K.W."/>
            <person name="Cichocki N."/>
            <person name="Veneault-Fourrey C."/>
            <person name="LaButti K."/>
            <person name="Lindquist E.A."/>
            <person name="Lipzen A."/>
            <person name="Lundell T."/>
            <person name="Morin E."/>
            <person name="Murat C."/>
            <person name="Sun H."/>
            <person name="Tunlid A."/>
            <person name="Henrissat B."/>
            <person name="Grigoriev I.V."/>
            <person name="Hibbett D.S."/>
            <person name="Martin F."/>
            <person name="Nordberg H.P."/>
            <person name="Cantor M.N."/>
            <person name="Hua S.X."/>
        </authorList>
    </citation>
    <scope>NUCLEOTIDE SEQUENCE [LARGE SCALE GENOMIC DNA]</scope>
    <source>
        <strain evidence="11 12">441</strain>
    </source>
</reference>
<dbReference type="HOGENOM" id="CLU_2997299_0_0_1"/>
<organism evidence="11 12">
    <name type="scientific">Pisolithus microcarpus 441</name>
    <dbReference type="NCBI Taxonomy" id="765257"/>
    <lineage>
        <taxon>Eukaryota</taxon>
        <taxon>Fungi</taxon>
        <taxon>Dikarya</taxon>
        <taxon>Basidiomycota</taxon>
        <taxon>Agaricomycotina</taxon>
        <taxon>Agaricomycetes</taxon>
        <taxon>Agaricomycetidae</taxon>
        <taxon>Boletales</taxon>
        <taxon>Sclerodermatineae</taxon>
        <taxon>Pisolithaceae</taxon>
        <taxon>Pisolithus</taxon>
    </lineage>
</organism>
<dbReference type="AlphaFoldDB" id="A0A0C9ZCF8"/>
<keyword evidence="12" id="KW-1185">Reference proteome</keyword>
<dbReference type="GO" id="GO:0046872">
    <property type="term" value="F:metal ion binding"/>
    <property type="evidence" value="ECO:0007669"/>
    <property type="project" value="UniProtKB-KW"/>
</dbReference>
<dbReference type="GO" id="GO:0005524">
    <property type="term" value="F:ATP binding"/>
    <property type="evidence" value="ECO:0007669"/>
    <property type="project" value="UniProtKB-KW"/>
</dbReference>
<evidence type="ECO:0000256" key="1">
    <source>
        <dbReference type="ARBA" id="ARBA00001946"/>
    </source>
</evidence>
<evidence type="ECO:0000313" key="12">
    <source>
        <dbReference type="Proteomes" id="UP000054018"/>
    </source>
</evidence>
<keyword evidence="5" id="KW-0479">Metal-binding</keyword>
<evidence type="ECO:0000256" key="2">
    <source>
        <dbReference type="ARBA" id="ARBA00009747"/>
    </source>
</evidence>
<comment type="cofactor">
    <cofactor evidence="1">
        <name>Mg(2+)</name>
        <dbReference type="ChEBI" id="CHEBI:18420"/>
    </cofactor>
</comment>
<evidence type="ECO:0000256" key="10">
    <source>
        <dbReference type="SAM" id="MobiDB-lite"/>
    </source>
</evidence>
<name>A0A0C9ZCF8_9AGAM</name>
<dbReference type="OrthoDB" id="10460638at2759"/>
<keyword evidence="7" id="KW-0067">ATP-binding</keyword>
<evidence type="ECO:0000256" key="8">
    <source>
        <dbReference type="ARBA" id="ARBA00022842"/>
    </source>
</evidence>
<dbReference type="Pfam" id="PF02696">
    <property type="entry name" value="SelO"/>
    <property type="match status" value="1"/>
</dbReference>
<dbReference type="InterPro" id="IPR003846">
    <property type="entry name" value="SelO"/>
</dbReference>
<accession>A0A0C9ZCF8</accession>
<evidence type="ECO:0000256" key="9">
    <source>
        <dbReference type="ARBA" id="ARBA00031547"/>
    </source>
</evidence>
<evidence type="ECO:0000256" key="6">
    <source>
        <dbReference type="ARBA" id="ARBA00022741"/>
    </source>
</evidence>
<feature type="region of interest" description="Disordered" evidence="10">
    <location>
        <begin position="1"/>
        <end position="57"/>
    </location>
</feature>
<feature type="compositionally biased region" description="Basic and acidic residues" evidence="10">
    <location>
        <begin position="1"/>
        <end position="17"/>
    </location>
</feature>
<dbReference type="Proteomes" id="UP000054018">
    <property type="component" value="Unassembled WGS sequence"/>
</dbReference>
<feature type="compositionally biased region" description="Polar residues" evidence="10">
    <location>
        <begin position="35"/>
        <end position="48"/>
    </location>
</feature>
<keyword evidence="8" id="KW-0460">Magnesium</keyword>
<evidence type="ECO:0000256" key="5">
    <source>
        <dbReference type="ARBA" id="ARBA00022723"/>
    </source>
</evidence>
<sequence>MDVFDPHHICNHSDQEGRYAYNQQPNMMPYKEAGPTTSATKLSLNGVQRESERSELR</sequence>
<dbReference type="GO" id="GO:0016779">
    <property type="term" value="F:nucleotidyltransferase activity"/>
    <property type="evidence" value="ECO:0007669"/>
    <property type="project" value="UniProtKB-KW"/>
</dbReference>
<comment type="similarity">
    <text evidence="2">Belongs to the SELO family.</text>
</comment>